<gene>
    <name evidence="2" type="ORF">UFOPK2366_00855</name>
</gene>
<dbReference type="AlphaFoldDB" id="A0A6J6P808"/>
<name>A0A6J6P808_9ZZZZ</name>
<sequence>MHLAECLTEVLDHEPKRTVVWPQLHSPIVRRLGQPVCDATALGCQPGAHIVVGTQHLGSSNVSEILVERSDDAVERSVVVEMIDLNVGEDRAIQRQLKMCAVALVGFDHKPVGASPLCSGTHVGDIAPDDETRTQPGFGQHQHQHARGGGLAVRAGNSERPSPSTNTGQHSGTAQHLDALLARFVELYVLRGHRCTGRDSIDAMHVGTLVANLHRNTCGAKPIEYWLLANVAARHIVTHLGQHNCDSAHARPAHANDMKALGLAEIDWRCRRHRCSAMSSMTLARRPLR</sequence>
<evidence type="ECO:0000256" key="1">
    <source>
        <dbReference type="SAM" id="MobiDB-lite"/>
    </source>
</evidence>
<evidence type="ECO:0000313" key="2">
    <source>
        <dbReference type="EMBL" id="CAB4692833.1"/>
    </source>
</evidence>
<proteinExistence type="predicted"/>
<protein>
    <submittedName>
        <fullName evidence="2">Unannotated protein</fullName>
    </submittedName>
</protein>
<accession>A0A6J6P808</accession>
<feature type="region of interest" description="Disordered" evidence="1">
    <location>
        <begin position="123"/>
        <end position="173"/>
    </location>
</feature>
<dbReference type="EMBL" id="CAEZXM010000140">
    <property type="protein sequence ID" value="CAB4692833.1"/>
    <property type="molecule type" value="Genomic_DNA"/>
</dbReference>
<organism evidence="2">
    <name type="scientific">freshwater metagenome</name>
    <dbReference type="NCBI Taxonomy" id="449393"/>
    <lineage>
        <taxon>unclassified sequences</taxon>
        <taxon>metagenomes</taxon>
        <taxon>ecological metagenomes</taxon>
    </lineage>
</organism>
<feature type="compositionally biased region" description="Polar residues" evidence="1">
    <location>
        <begin position="159"/>
        <end position="173"/>
    </location>
</feature>
<reference evidence="2" key="1">
    <citation type="submission" date="2020-05" db="EMBL/GenBank/DDBJ databases">
        <authorList>
            <person name="Chiriac C."/>
            <person name="Salcher M."/>
            <person name="Ghai R."/>
            <person name="Kavagutti S V."/>
        </authorList>
    </citation>
    <scope>NUCLEOTIDE SEQUENCE</scope>
</reference>